<dbReference type="Pfam" id="PF12937">
    <property type="entry name" value="F-box-like"/>
    <property type="match status" value="1"/>
</dbReference>
<dbReference type="VEuPathDB" id="FungiDB:RhiirFUN_002448"/>
<reference evidence="2 5" key="2">
    <citation type="submission" date="2017-09" db="EMBL/GenBank/DDBJ databases">
        <title>Extensive intraspecific genome diversity in a model arbuscular mycorrhizal fungus.</title>
        <authorList>
            <person name="Chen E.C."/>
            <person name="Morin E."/>
            <person name="Beaudet D."/>
            <person name="Noel J."/>
            <person name="Ndikumana S."/>
            <person name="Charron P."/>
            <person name="St-Onge C."/>
            <person name="Giorgi J."/>
            <person name="Grigoriev I.V."/>
            <person name="Roux C."/>
            <person name="Martin F.M."/>
            <person name="Corradi N."/>
        </authorList>
    </citation>
    <scope>NUCLEOTIDE SEQUENCE [LARGE SCALE GENOMIC DNA]</scope>
    <source>
        <strain evidence="2 5">A5</strain>
    </source>
</reference>
<protein>
    <recommendedName>
        <fullName evidence="1">F-box domain-containing protein</fullName>
    </recommendedName>
</protein>
<reference evidence="3 4" key="4">
    <citation type="submission" date="2017-10" db="EMBL/GenBank/DDBJ databases">
        <title>Genome analyses suggest a sexual origin of heterokaryosis in a supposedly ancient asexual fungus.</title>
        <authorList>
            <person name="Corradi N."/>
            <person name="Sedzielewska K."/>
            <person name="Noel J."/>
            <person name="Charron P."/>
            <person name="Farinelli L."/>
            <person name="Marton T."/>
            <person name="Kruger M."/>
            <person name="Pelin A."/>
            <person name="Brachmann A."/>
            <person name="Corradi N."/>
        </authorList>
    </citation>
    <scope>NUCLEOTIDE SEQUENCE [LARGE SCALE GENOMIC DNA]</scope>
    <source>
        <strain evidence="3 4">A1</strain>
    </source>
</reference>
<organism evidence="2 5">
    <name type="scientific">Rhizophagus irregularis</name>
    <dbReference type="NCBI Taxonomy" id="588596"/>
    <lineage>
        <taxon>Eukaryota</taxon>
        <taxon>Fungi</taxon>
        <taxon>Fungi incertae sedis</taxon>
        <taxon>Mucoromycota</taxon>
        <taxon>Glomeromycotina</taxon>
        <taxon>Glomeromycetes</taxon>
        <taxon>Glomerales</taxon>
        <taxon>Glomeraceae</taxon>
        <taxon>Rhizophagus</taxon>
    </lineage>
</organism>
<dbReference type="InterPro" id="IPR001810">
    <property type="entry name" value="F-box_dom"/>
</dbReference>
<sequence>MACQLPTECLNEILEYLEEDKLTLHSCLLVNRLWCKIAIRILWRNIWNFKNSYQPRSLRMSLSILSTLIANLPNESKNLLYENKIFISTPTLNSSSLFNYAEFCKVLSINKIVSIIKVVINDRYGLVVNEIIKMFTNEITSLEKFTYYYEHYSHSKIFIPYFPGAKDLSVLCCSSNIPSNFFFKLSQISHNLQTISILFEDNISNGLKELIFSQNKLKNLTLSTYDRINWEIIIPAVIKHSQTITKLQLYSDDNGLPFSFVNSFTNLQKFIFSFIDGVIFEDFKKLQYANFPKLEILKIPYQCPKSEYIIKFLENNGKNLKMFYVGEKNKALSSSIAKFCPNIRKLFIIFNNDEIDILKTIFINCKYLESIKIWCGNGFLIKKEVLETVVNHSPSNFHELKIFCSSSSDVSPEDWESFFIGWKNRIPKKLLSLTFIDYIENNENLEILKKYKNLGIIKFWTKGFEEEEMDEESDYYQ</sequence>
<evidence type="ECO:0000313" key="3">
    <source>
        <dbReference type="EMBL" id="PKC65405.1"/>
    </source>
</evidence>
<evidence type="ECO:0000259" key="1">
    <source>
        <dbReference type="PROSITE" id="PS50181"/>
    </source>
</evidence>
<name>A0A2N0PYP0_9GLOM</name>
<dbReference type="Proteomes" id="UP000232722">
    <property type="component" value="Unassembled WGS sequence"/>
</dbReference>
<comment type="caution">
    <text evidence="2">The sequence shown here is derived from an EMBL/GenBank/DDBJ whole genome shotgun (WGS) entry which is preliminary data.</text>
</comment>
<reference evidence="3 4" key="3">
    <citation type="submission" date="2017-10" db="EMBL/GenBank/DDBJ databases">
        <title>Extensive intraspecific genome diversity in a model arbuscular mycorrhizal fungus.</title>
        <authorList>
            <person name="Chen E.C.H."/>
            <person name="Morin E."/>
            <person name="Baudet D."/>
            <person name="Noel J."/>
            <person name="Ndikumana S."/>
            <person name="Charron P."/>
            <person name="St-Onge C."/>
            <person name="Giorgi J."/>
            <person name="Grigoriev I.V."/>
            <person name="Roux C."/>
            <person name="Martin F.M."/>
            <person name="Corradi N."/>
        </authorList>
    </citation>
    <scope>NUCLEOTIDE SEQUENCE [LARGE SCALE GENOMIC DNA]</scope>
    <source>
        <strain evidence="3 4">A1</strain>
    </source>
</reference>
<dbReference type="InterPro" id="IPR032675">
    <property type="entry name" value="LRR_dom_sf"/>
</dbReference>
<dbReference type="EMBL" id="LLXH01000545">
    <property type="protein sequence ID" value="PKC65405.1"/>
    <property type="molecule type" value="Genomic_DNA"/>
</dbReference>
<dbReference type="PROSITE" id="PS50181">
    <property type="entry name" value="FBOX"/>
    <property type="match status" value="1"/>
</dbReference>
<gene>
    <name evidence="3" type="ORF">RhiirA1_461075</name>
    <name evidence="2" type="ORF">RhiirA5_412465</name>
</gene>
<dbReference type="VEuPathDB" id="FungiDB:FUN_001237"/>
<dbReference type="SUPFAM" id="SSF52047">
    <property type="entry name" value="RNI-like"/>
    <property type="match status" value="1"/>
</dbReference>
<evidence type="ECO:0000313" key="4">
    <source>
        <dbReference type="Proteomes" id="UP000232688"/>
    </source>
</evidence>
<reference evidence="2 5" key="1">
    <citation type="submission" date="2016-04" db="EMBL/GenBank/DDBJ databases">
        <title>Genome analyses suggest a sexual origin of heterokaryosis in a supposedly ancient asexual fungus.</title>
        <authorList>
            <person name="Ropars J."/>
            <person name="Sedzielewska K."/>
            <person name="Noel J."/>
            <person name="Charron P."/>
            <person name="Farinelli L."/>
            <person name="Marton T."/>
            <person name="Kruger M."/>
            <person name="Pelin A."/>
            <person name="Brachmann A."/>
            <person name="Corradi N."/>
        </authorList>
    </citation>
    <scope>NUCLEOTIDE SEQUENCE [LARGE SCALE GENOMIC DNA]</scope>
    <source>
        <strain evidence="2 5">A5</strain>
    </source>
</reference>
<dbReference type="VEuPathDB" id="FungiDB:RhiirA1_461075"/>
<dbReference type="Proteomes" id="UP000232688">
    <property type="component" value="Unassembled WGS sequence"/>
</dbReference>
<accession>A0A2N0PYP0</accession>
<dbReference type="Gene3D" id="3.80.10.10">
    <property type="entry name" value="Ribonuclease Inhibitor"/>
    <property type="match status" value="1"/>
</dbReference>
<proteinExistence type="predicted"/>
<evidence type="ECO:0000313" key="2">
    <source>
        <dbReference type="EMBL" id="PKC11918.1"/>
    </source>
</evidence>
<evidence type="ECO:0000313" key="5">
    <source>
        <dbReference type="Proteomes" id="UP000232722"/>
    </source>
</evidence>
<feature type="domain" description="F-box" evidence="1">
    <location>
        <begin position="1"/>
        <end position="46"/>
    </location>
</feature>
<dbReference type="EMBL" id="LLXJ01000279">
    <property type="protein sequence ID" value="PKC11918.1"/>
    <property type="molecule type" value="Genomic_DNA"/>
</dbReference>
<dbReference type="AlphaFoldDB" id="A0A2N0PYP0"/>